<dbReference type="PaxDb" id="7159-AAEL017176-PA"/>
<reference evidence="2" key="1">
    <citation type="submission" date="2005-10" db="EMBL/GenBank/DDBJ databases">
        <authorList>
            <person name="Loftus B.J."/>
            <person name="Nene V.M."/>
            <person name="Hannick L.I."/>
            <person name="Bidwell S."/>
            <person name="Haas B."/>
            <person name="Amedeo P."/>
            <person name="Orvis J."/>
            <person name="Wortman J.R."/>
            <person name="White O.R."/>
            <person name="Salzberg S."/>
            <person name="Shumway M."/>
            <person name="Koo H."/>
            <person name="Zhao Y."/>
            <person name="Holmes M."/>
            <person name="Miller J."/>
            <person name="Schatz M."/>
            <person name="Pop M."/>
            <person name="Pai G."/>
            <person name="Utterback T."/>
            <person name="Rogers Y.-H."/>
            <person name="Kravitz S."/>
            <person name="Fraser C.M."/>
        </authorList>
    </citation>
    <scope>NUCLEOTIDE SEQUENCE</scope>
    <source>
        <strain evidence="2">Liverpool</strain>
    </source>
</reference>
<dbReference type="HOGENOM" id="CLU_2514450_0_0_1"/>
<keyword evidence="1" id="KW-0472">Membrane</keyword>
<keyword evidence="1" id="KW-1133">Transmembrane helix</keyword>
<feature type="transmembrane region" description="Helical" evidence="1">
    <location>
        <begin position="55"/>
        <end position="76"/>
    </location>
</feature>
<reference evidence="2" key="3">
    <citation type="submission" date="2012-09" db="EMBL/GenBank/DDBJ databases">
        <authorList>
            <consortium name="VectorBase"/>
        </authorList>
    </citation>
    <scope>NUCLEOTIDE SEQUENCE</scope>
    <source>
        <strain evidence="2">Liverpool</strain>
    </source>
</reference>
<protein>
    <submittedName>
        <fullName evidence="2">AAEL017176-PA</fullName>
    </submittedName>
</protein>
<gene>
    <name evidence="2" type="ORF">AaeL_AAEL017176</name>
</gene>
<evidence type="ECO:0000256" key="1">
    <source>
        <dbReference type="SAM" id="Phobius"/>
    </source>
</evidence>
<evidence type="ECO:0000313" key="2">
    <source>
        <dbReference type="EMBL" id="EJY57763.1"/>
    </source>
</evidence>
<feature type="transmembrane region" description="Helical" evidence="1">
    <location>
        <begin position="12"/>
        <end position="35"/>
    </location>
</feature>
<accession>J9HSZ6</accession>
<dbReference type="AlphaFoldDB" id="J9HSZ6"/>
<reference evidence="2" key="2">
    <citation type="journal article" date="2007" name="Science">
        <title>Genome sequence of Aedes aegypti, a major arbovirus vector.</title>
        <authorList>
            <person name="Nene V."/>
            <person name="Wortman J.R."/>
            <person name="Lawson D."/>
            <person name="Haas B."/>
            <person name="Kodira C."/>
            <person name="Tu Z.J."/>
            <person name="Loftus B."/>
            <person name="Xi Z."/>
            <person name="Megy K."/>
            <person name="Grabherr M."/>
            <person name="Ren Q."/>
            <person name="Zdobnov E.M."/>
            <person name="Lobo N.F."/>
            <person name="Campbell K.S."/>
            <person name="Brown S.E."/>
            <person name="Bonaldo M.F."/>
            <person name="Zhu J."/>
            <person name="Sinkins S.P."/>
            <person name="Hogenkamp D.G."/>
            <person name="Amedeo P."/>
            <person name="Arensburger P."/>
            <person name="Atkinson P.W."/>
            <person name="Bidwell S."/>
            <person name="Biedler J."/>
            <person name="Birney E."/>
            <person name="Bruggner R.V."/>
            <person name="Costas J."/>
            <person name="Coy M.R."/>
            <person name="Crabtree J."/>
            <person name="Crawford M."/>
            <person name="Debruyn B."/>
            <person name="Decaprio D."/>
            <person name="Eiglmeier K."/>
            <person name="Eisenstadt E."/>
            <person name="El-Dorry H."/>
            <person name="Gelbart W.M."/>
            <person name="Gomes S.L."/>
            <person name="Hammond M."/>
            <person name="Hannick L.I."/>
            <person name="Hogan J.R."/>
            <person name="Holmes M.H."/>
            <person name="Jaffe D."/>
            <person name="Johnston J.S."/>
            <person name="Kennedy R.C."/>
            <person name="Koo H."/>
            <person name="Kravitz S."/>
            <person name="Kriventseva E.V."/>
            <person name="Kulp D."/>
            <person name="Labutti K."/>
            <person name="Lee E."/>
            <person name="Li S."/>
            <person name="Lovin D.D."/>
            <person name="Mao C."/>
            <person name="Mauceli E."/>
            <person name="Menck C.F."/>
            <person name="Miller J.R."/>
            <person name="Montgomery P."/>
            <person name="Mori A."/>
            <person name="Nascimento A.L."/>
            <person name="Naveira H.F."/>
            <person name="Nusbaum C."/>
            <person name="O'leary S."/>
            <person name="Orvis J."/>
            <person name="Pertea M."/>
            <person name="Quesneville H."/>
            <person name="Reidenbach K.R."/>
            <person name="Rogers Y.H."/>
            <person name="Roth C.W."/>
            <person name="Schneider J.R."/>
            <person name="Schatz M."/>
            <person name="Shumway M."/>
            <person name="Stanke M."/>
            <person name="Stinson E.O."/>
            <person name="Tubio J.M."/>
            <person name="Vanzee J.P."/>
            <person name="Verjovski-Almeida S."/>
            <person name="Werner D."/>
            <person name="White O."/>
            <person name="Wyder S."/>
            <person name="Zeng Q."/>
            <person name="Zhao Q."/>
            <person name="Zhao Y."/>
            <person name="Hill C.A."/>
            <person name="Raikhel A.S."/>
            <person name="Soares M.B."/>
            <person name="Knudson D.L."/>
            <person name="Lee N.H."/>
            <person name="Galagan J."/>
            <person name="Salzberg S.L."/>
            <person name="Paulsen I.T."/>
            <person name="Dimopoulos G."/>
            <person name="Collins F.H."/>
            <person name="Birren B."/>
            <person name="Fraser-Liggett C.M."/>
            <person name="Severson D.W."/>
        </authorList>
    </citation>
    <scope>NUCLEOTIDE SEQUENCE [LARGE SCALE GENOMIC DNA]</scope>
    <source>
        <strain evidence="2">Liverpool</strain>
    </source>
</reference>
<name>J9HSZ6_AEDAE</name>
<sequence length="85" mass="9979">MNRLIVDLFDLEMMLFDISFVVVGGLKFILCNLLYSAMLDFSFQSLNSVSFCNDLLTYATKTMFYFLVLSTTYFLFFKKYTNNIL</sequence>
<proteinExistence type="predicted"/>
<keyword evidence="1" id="KW-0812">Transmembrane</keyword>
<organism evidence="2">
    <name type="scientific">Aedes aegypti</name>
    <name type="common">Yellowfever mosquito</name>
    <name type="synonym">Culex aegypti</name>
    <dbReference type="NCBI Taxonomy" id="7159"/>
    <lineage>
        <taxon>Eukaryota</taxon>
        <taxon>Metazoa</taxon>
        <taxon>Ecdysozoa</taxon>
        <taxon>Arthropoda</taxon>
        <taxon>Hexapoda</taxon>
        <taxon>Insecta</taxon>
        <taxon>Pterygota</taxon>
        <taxon>Neoptera</taxon>
        <taxon>Endopterygota</taxon>
        <taxon>Diptera</taxon>
        <taxon>Nematocera</taxon>
        <taxon>Culicoidea</taxon>
        <taxon>Culicidae</taxon>
        <taxon>Culicinae</taxon>
        <taxon>Aedini</taxon>
        <taxon>Aedes</taxon>
        <taxon>Stegomyia</taxon>
    </lineage>
</organism>
<dbReference type="EMBL" id="CH477523">
    <property type="protein sequence ID" value="EJY57763.1"/>
    <property type="molecule type" value="Genomic_DNA"/>
</dbReference>